<evidence type="ECO:0000313" key="1">
    <source>
        <dbReference type="EMBL" id="KAJ1175172.1"/>
    </source>
</evidence>
<proteinExistence type="predicted"/>
<reference evidence="1" key="1">
    <citation type="journal article" date="2022" name="bioRxiv">
        <title>Sequencing and chromosome-scale assembly of the giantPleurodeles waltlgenome.</title>
        <authorList>
            <person name="Brown T."/>
            <person name="Elewa A."/>
            <person name="Iarovenko S."/>
            <person name="Subramanian E."/>
            <person name="Araus A.J."/>
            <person name="Petzold A."/>
            <person name="Susuki M."/>
            <person name="Suzuki K.-i.T."/>
            <person name="Hayashi T."/>
            <person name="Toyoda A."/>
            <person name="Oliveira C."/>
            <person name="Osipova E."/>
            <person name="Leigh N.D."/>
            <person name="Simon A."/>
            <person name="Yun M.H."/>
        </authorList>
    </citation>
    <scope>NUCLEOTIDE SEQUENCE</scope>
    <source>
        <strain evidence="1">20211129_DDA</strain>
        <tissue evidence="1">Liver</tissue>
    </source>
</reference>
<comment type="caution">
    <text evidence="1">The sequence shown here is derived from an EMBL/GenBank/DDBJ whole genome shotgun (WGS) entry which is preliminary data.</text>
</comment>
<accession>A0AAV7THC2</accession>
<name>A0AAV7THC2_PLEWA</name>
<protein>
    <submittedName>
        <fullName evidence="1">Uncharacterized protein</fullName>
    </submittedName>
</protein>
<dbReference type="EMBL" id="JANPWB010000006">
    <property type="protein sequence ID" value="KAJ1175172.1"/>
    <property type="molecule type" value="Genomic_DNA"/>
</dbReference>
<sequence length="107" mass="12453">MESRQQPYLRVAGKWRLLHLHRHANRTPPSESHPVIRRGGVLLAVWCRRSCPHGSRPLPKDRRTRPGKCCFSRSGRTPQYESREVGVLLMSVALCAQNYPRGWLFMY</sequence>
<dbReference type="Proteomes" id="UP001066276">
    <property type="component" value="Chromosome 3_2"/>
</dbReference>
<evidence type="ECO:0000313" key="2">
    <source>
        <dbReference type="Proteomes" id="UP001066276"/>
    </source>
</evidence>
<gene>
    <name evidence="1" type="ORF">NDU88_000463</name>
</gene>
<dbReference type="AlphaFoldDB" id="A0AAV7THC2"/>
<keyword evidence="2" id="KW-1185">Reference proteome</keyword>
<organism evidence="1 2">
    <name type="scientific">Pleurodeles waltl</name>
    <name type="common">Iberian ribbed newt</name>
    <dbReference type="NCBI Taxonomy" id="8319"/>
    <lineage>
        <taxon>Eukaryota</taxon>
        <taxon>Metazoa</taxon>
        <taxon>Chordata</taxon>
        <taxon>Craniata</taxon>
        <taxon>Vertebrata</taxon>
        <taxon>Euteleostomi</taxon>
        <taxon>Amphibia</taxon>
        <taxon>Batrachia</taxon>
        <taxon>Caudata</taxon>
        <taxon>Salamandroidea</taxon>
        <taxon>Salamandridae</taxon>
        <taxon>Pleurodelinae</taxon>
        <taxon>Pleurodeles</taxon>
    </lineage>
</organism>